<keyword evidence="11" id="KW-0472">Membrane</keyword>
<dbReference type="STRING" id="983506.L8WMS6"/>
<evidence type="ECO:0000256" key="1">
    <source>
        <dbReference type="ARBA" id="ARBA00001971"/>
    </source>
</evidence>
<dbReference type="SUPFAM" id="SSF48264">
    <property type="entry name" value="Cytochrome P450"/>
    <property type="match status" value="1"/>
</dbReference>
<evidence type="ECO:0000256" key="7">
    <source>
        <dbReference type="ARBA" id="ARBA00022989"/>
    </source>
</evidence>
<dbReference type="InterPro" id="IPR050364">
    <property type="entry name" value="Cytochrome_P450_fung"/>
</dbReference>
<dbReference type="GO" id="GO:0005506">
    <property type="term" value="F:iron ion binding"/>
    <property type="evidence" value="ECO:0007669"/>
    <property type="project" value="InterPro"/>
</dbReference>
<evidence type="ECO:0000256" key="8">
    <source>
        <dbReference type="ARBA" id="ARBA00023002"/>
    </source>
</evidence>
<protein>
    <submittedName>
        <fullName evidence="12">Cytochrome P450 domain-containing protein</fullName>
    </submittedName>
</protein>
<evidence type="ECO:0000256" key="6">
    <source>
        <dbReference type="ARBA" id="ARBA00022723"/>
    </source>
</evidence>
<keyword evidence="7" id="KW-1133">Transmembrane helix</keyword>
<comment type="similarity">
    <text evidence="3">Belongs to the cytochrome P450 family.</text>
</comment>
<dbReference type="Gene3D" id="1.10.630.10">
    <property type="entry name" value="Cytochrome P450"/>
    <property type="match status" value="1"/>
</dbReference>
<evidence type="ECO:0000256" key="2">
    <source>
        <dbReference type="ARBA" id="ARBA00004370"/>
    </source>
</evidence>
<sequence length="168" mass="18946">MYNTKNENRLDFLFLLRSSPILSLGTSDICLPMTSQEHTGIGAKSSIVSGGMNSLLLCNSRFFQGDIISMTVLGQTIVVINSLDTATELLGKRSSIYSDRPELPIVGWGNNTGNIRYGDNWRMQRRLTHAVLHKKASEDLWPGMVKQTRLALQRLLDNPDNFTEEFRR</sequence>
<evidence type="ECO:0000256" key="4">
    <source>
        <dbReference type="ARBA" id="ARBA00022617"/>
    </source>
</evidence>
<evidence type="ECO:0000256" key="5">
    <source>
        <dbReference type="ARBA" id="ARBA00022692"/>
    </source>
</evidence>
<dbReference type="Pfam" id="PF00067">
    <property type="entry name" value="p450"/>
    <property type="match status" value="1"/>
</dbReference>
<dbReference type="GO" id="GO:0020037">
    <property type="term" value="F:heme binding"/>
    <property type="evidence" value="ECO:0007669"/>
    <property type="project" value="InterPro"/>
</dbReference>
<dbReference type="AlphaFoldDB" id="L8WMS6"/>
<evidence type="ECO:0000256" key="3">
    <source>
        <dbReference type="ARBA" id="ARBA00010617"/>
    </source>
</evidence>
<keyword evidence="4" id="KW-0349">Heme</keyword>
<accession>L8WMS6</accession>
<organism evidence="12 13">
    <name type="scientific">Thanatephorus cucumeris (strain AG1-IA)</name>
    <name type="common">Rice sheath blight fungus</name>
    <name type="synonym">Rhizoctonia solani</name>
    <dbReference type="NCBI Taxonomy" id="983506"/>
    <lineage>
        <taxon>Eukaryota</taxon>
        <taxon>Fungi</taxon>
        <taxon>Dikarya</taxon>
        <taxon>Basidiomycota</taxon>
        <taxon>Agaricomycotina</taxon>
        <taxon>Agaricomycetes</taxon>
        <taxon>Cantharellales</taxon>
        <taxon>Ceratobasidiaceae</taxon>
        <taxon>Rhizoctonia</taxon>
        <taxon>Rhizoctonia solani AG-1</taxon>
    </lineage>
</organism>
<dbReference type="GO" id="GO:0016020">
    <property type="term" value="C:membrane"/>
    <property type="evidence" value="ECO:0007669"/>
    <property type="project" value="UniProtKB-SubCell"/>
</dbReference>
<dbReference type="OrthoDB" id="2789670at2759"/>
<keyword evidence="5" id="KW-0812">Transmembrane</keyword>
<keyword evidence="6" id="KW-0479">Metal-binding</keyword>
<dbReference type="InterPro" id="IPR001128">
    <property type="entry name" value="Cyt_P450"/>
</dbReference>
<evidence type="ECO:0000256" key="11">
    <source>
        <dbReference type="ARBA" id="ARBA00023136"/>
    </source>
</evidence>
<dbReference type="Proteomes" id="UP000011668">
    <property type="component" value="Unassembled WGS sequence"/>
</dbReference>
<keyword evidence="13" id="KW-1185">Reference proteome</keyword>
<dbReference type="PANTHER" id="PTHR46300:SF2">
    <property type="entry name" value="CYTOCHROME P450 MONOOXYGENASE ALNH-RELATED"/>
    <property type="match status" value="1"/>
</dbReference>
<evidence type="ECO:0000256" key="10">
    <source>
        <dbReference type="ARBA" id="ARBA00023033"/>
    </source>
</evidence>
<evidence type="ECO:0000313" key="13">
    <source>
        <dbReference type="Proteomes" id="UP000011668"/>
    </source>
</evidence>
<dbReference type="EMBL" id="AFRT01002268">
    <property type="protein sequence ID" value="ELU38087.1"/>
    <property type="molecule type" value="Genomic_DNA"/>
</dbReference>
<name>L8WMS6_THACA</name>
<keyword evidence="8" id="KW-0560">Oxidoreductase</keyword>
<dbReference type="InterPro" id="IPR036396">
    <property type="entry name" value="Cyt_P450_sf"/>
</dbReference>
<proteinExistence type="inferred from homology"/>
<comment type="subcellular location">
    <subcellularLocation>
        <location evidence="2">Membrane</location>
    </subcellularLocation>
</comment>
<dbReference type="HOGENOM" id="CLU_1587605_0_0_1"/>
<keyword evidence="9" id="KW-0408">Iron</keyword>
<gene>
    <name evidence="12" type="ORF">AG1IA_07884</name>
</gene>
<comment type="cofactor">
    <cofactor evidence="1">
        <name>heme</name>
        <dbReference type="ChEBI" id="CHEBI:30413"/>
    </cofactor>
</comment>
<dbReference type="PANTHER" id="PTHR46300">
    <property type="entry name" value="P450, PUTATIVE (EUROFUNG)-RELATED-RELATED"/>
    <property type="match status" value="1"/>
</dbReference>
<evidence type="ECO:0000313" key="12">
    <source>
        <dbReference type="EMBL" id="ELU38087.1"/>
    </source>
</evidence>
<keyword evidence="10" id="KW-0503">Monooxygenase</keyword>
<comment type="caution">
    <text evidence="12">The sequence shown here is derived from an EMBL/GenBank/DDBJ whole genome shotgun (WGS) entry which is preliminary data.</text>
</comment>
<dbReference type="GO" id="GO:0004497">
    <property type="term" value="F:monooxygenase activity"/>
    <property type="evidence" value="ECO:0007669"/>
    <property type="project" value="UniProtKB-KW"/>
</dbReference>
<dbReference type="GO" id="GO:0016705">
    <property type="term" value="F:oxidoreductase activity, acting on paired donors, with incorporation or reduction of molecular oxygen"/>
    <property type="evidence" value="ECO:0007669"/>
    <property type="project" value="InterPro"/>
</dbReference>
<reference evidence="12 13" key="1">
    <citation type="journal article" date="2013" name="Nat. Commun.">
        <title>The evolution and pathogenic mechanisms of the rice sheath blight pathogen.</title>
        <authorList>
            <person name="Zheng A."/>
            <person name="Lin R."/>
            <person name="Xu L."/>
            <person name="Qin P."/>
            <person name="Tang C."/>
            <person name="Ai P."/>
            <person name="Zhang D."/>
            <person name="Liu Y."/>
            <person name="Sun Z."/>
            <person name="Feng H."/>
            <person name="Wang Y."/>
            <person name="Chen Y."/>
            <person name="Liang X."/>
            <person name="Fu R."/>
            <person name="Li Q."/>
            <person name="Zhang J."/>
            <person name="Yu X."/>
            <person name="Xie Z."/>
            <person name="Ding L."/>
            <person name="Guan P."/>
            <person name="Tang J."/>
            <person name="Liang Y."/>
            <person name="Wang S."/>
            <person name="Deng Q."/>
            <person name="Li S."/>
            <person name="Zhu J."/>
            <person name="Wang L."/>
            <person name="Liu H."/>
            <person name="Li P."/>
        </authorList>
    </citation>
    <scope>NUCLEOTIDE SEQUENCE [LARGE SCALE GENOMIC DNA]</scope>
    <source>
        <strain evidence="13">AG-1 IA</strain>
    </source>
</reference>
<evidence type="ECO:0000256" key="9">
    <source>
        <dbReference type="ARBA" id="ARBA00023004"/>
    </source>
</evidence>